<protein>
    <recommendedName>
        <fullName evidence="9">Coatomer subunit delta</fullName>
    </recommendedName>
</protein>
<dbReference type="Gene3D" id="2.60.40.1170">
    <property type="entry name" value="Mu homology domain, subdomain B"/>
    <property type="match status" value="2"/>
</dbReference>
<dbReference type="PANTHER" id="PTHR10121:SF0">
    <property type="entry name" value="COATOMER SUBUNIT DELTA"/>
    <property type="match status" value="1"/>
</dbReference>
<dbReference type="GO" id="GO:0015031">
    <property type="term" value="P:protein transport"/>
    <property type="evidence" value="ECO:0007669"/>
    <property type="project" value="UniProtKB-KW"/>
</dbReference>
<name>A0AA39H6T0_9BILA</name>
<evidence type="ECO:0000256" key="8">
    <source>
        <dbReference type="ARBA" id="ARBA00023329"/>
    </source>
</evidence>
<dbReference type="GO" id="GO:0006890">
    <property type="term" value="P:retrograde vesicle-mediated transport, Golgi to endoplasmic reticulum"/>
    <property type="evidence" value="ECO:0007669"/>
    <property type="project" value="UniProtKB-UniRule"/>
</dbReference>
<keyword evidence="7 9" id="KW-0333">Golgi apparatus</keyword>
<evidence type="ECO:0000256" key="2">
    <source>
        <dbReference type="ARBA" id="ARBA00010516"/>
    </source>
</evidence>
<evidence type="ECO:0000256" key="6">
    <source>
        <dbReference type="ARBA" id="ARBA00022927"/>
    </source>
</evidence>
<dbReference type="GO" id="GO:0000139">
    <property type="term" value="C:Golgi membrane"/>
    <property type="evidence" value="ECO:0007669"/>
    <property type="project" value="UniProtKB-SubCell"/>
</dbReference>
<keyword evidence="12" id="KW-1185">Reference proteome</keyword>
<organism evidence="11 12">
    <name type="scientific">Steinernema hermaphroditum</name>
    <dbReference type="NCBI Taxonomy" id="289476"/>
    <lineage>
        <taxon>Eukaryota</taxon>
        <taxon>Metazoa</taxon>
        <taxon>Ecdysozoa</taxon>
        <taxon>Nematoda</taxon>
        <taxon>Chromadorea</taxon>
        <taxon>Rhabditida</taxon>
        <taxon>Tylenchina</taxon>
        <taxon>Panagrolaimomorpha</taxon>
        <taxon>Strongyloidoidea</taxon>
        <taxon>Steinernematidae</taxon>
        <taxon>Steinernema</taxon>
    </lineage>
</organism>
<keyword evidence="6 9" id="KW-0653">Protein transport</keyword>
<evidence type="ECO:0000256" key="5">
    <source>
        <dbReference type="ARBA" id="ARBA00022892"/>
    </source>
</evidence>
<comment type="function">
    <text evidence="9">The coatomer is a cytosolic protein complex that binds to dilysine motifs and reversibly associates with Golgi non-clathrin-coated vesicles, which further mediate biosynthetic protein transport from the ER, via the Golgi up to the trans Golgi network.</text>
</comment>
<keyword evidence="5 9" id="KW-0931">ER-Golgi transport</keyword>
<dbReference type="GO" id="GO:0006888">
    <property type="term" value="P:endoplasmic reticulum to Golgi vesicle-mediated transport"/>
    <property type="evidence" value="ECO:0007669"/>
    <property type="project" value="TreeGrafter"/>
</dbReference>
<comment type="subunit">
    <text evidence="9">Oligomeric complex that consists of at least the alpha, beta, beta', gamma, delta, epsilon and zeta subunits.</text>
</comment>
<gene>
    <name evidence="11" type="ORF">QR680_003225</name>
</gene>
<keyword evidence="9" id="KW-0472">Membrane</keyword>
<comment type="similarity">
    <text evidence="2 9">Belongs to the adaptor complexes medium subunit family. Delta-COP subfamily.</text>
</comment>
<feature type="domain" description="MHD" evidence="10">
    <location>
        <begin position="40"/>
        <end position="287"/>
    </location>
</feature>
<dbReference type="Proteomes" id="UP001175271">
    <property type="component" value="Unassembled WGS sequence"/>
</dbReference>
<evidence type="ECO:0000256" key="9">
    <source>
        <dbReference type="RuleBase" id="RU366052"/>
    </source>
</evidence>
<evidence type="ECO:0000256" key="4">
    <source>
        <dbReference type="ARBA" id="ARBA00022490"/>
    </source>
</evidence>
<dbReference type="AlphaFoldDB" id="A0AA39H6T0"/>
<sequence length="666" mass="75926">MISASIKRSGQTVTSKPLCVETAAMRASEDIFYPADEVKRDPFRIRFQEKFNAIVNEDGNHRNGKIERSVKLNVSDQSMVNFVLEIPDNYRGSATLQPHRCFIAELWQMNSTMRLKGTANSFPCSVDEEVLKWSLELADEEQLPIMVTCLTNTKTDGCFVKIEYKLREAQHLENIAINIPLPSKIAPVVSACDGSHEYNDVESQLRWTIPVINKSTNTGTLQFTTANSGANNFFPINVLYSSPDMICEFGEHVFQTCEKSYPKQMYEQLQTLNDIEHLLKKGAILLVDFGDFPHTVLYVGDVEKKTEVMPKQIVHLKSSGGSYKIVQESLQGYIEDKKCAIVTKIFDDQIFPTVVVNEDEVTKRALEKVGKTGDYSLNGYNCFSFVNEVSVGSMDSVPALFYERVCRFLVSWTSDEFKKMNDYFNSLCSRMEKTWLNGHCVTSFDAENGVHISFGLSSDGGSTYVTKSLDDVPKYAHFLSLFPVGVIMDSCVSPDGSFEFYDSGLLCQGTINICGLLSEKKFAYVCKHLEMDLLSSLRVPEQLLENAEWTDTVFAHFFKSRRLKKVVIDNTVQSHFNEEFIVRFARMWASCASVGRVKKKVVFFRQVFYEEFHNDLNVRTVDLDENTVEVTVHLQENPSRAVRWKQLRDYRRVSPPVWLELNFIEI</sequence>
<dbReference type="EMBL" id="JAUCMV010000005">
    <property type="protein sequence ID" value="KAK0399809.1"/>
    <property type="molecule type" value="Genomic_DNA"/>
</dbReference>
<dbReference type="PANTHER" id="PTHR10121">
    <property type="entry name" value="COATOMER SUBUNIT DELTA"/>
    <property type="match status" value="1"/>
</dbReference>
<dbReference type="SUPFAM" id="SSF49447">
    <property type="entry name" value="Second domain of Mu2 adaptin subunit (ap50) of ap2 adaptor"/>
    <property type="match status" value="1"/>
</dbReference>
<keyword evidence="4 9" id="KW-0963">Cytoplasm</keyword>
<evidence type="ECO:0000256" key="3">
    <source>
        <dbReference type="ARBA" id="ARBA00022448"/>
    </source>
</evidence>
<dbReference type="PROSITE" id="PS51072">
    <property type="entry name" value="MHD"/>
    <property type="match status" value="1"/>
</dbReference>
<evidence type="ECO:0000256" key="7">
    <source>
        <dbReference type="ARBA" id="ARBA00023034"/>
    </source>
</evidence>
<dbReference type="InterPro" id="IPR027059">
    <property type="entry name" value="Coatomer_dsu"/>
</dbReference>
<keyword evidence="8" id="KW-0968">Cytoplasmic vesicle</keyword>
<reference evidence="11" key="1">
    <citation type="submission" date="2023-06" db="EMBL/GenBank/DDBJ databases">
        <title>Genomic analysis of the entomopathogenic nematode Steinernema hermaphroditum.</title>
        <authorList>
            <person name="Schwarz E.M."/>
            <person name="Heppert J.K."/>
            <person name="Baniya A."/>
            <person name="Schwartz H.T."/>
            <person name="Tan C.-H."/>
            <person name="Antoshechkin I."/>
            <person name="Sternberg P.W."/>
            <person name="Goodrich-Blair H."/>
            <person name="Dillman A.R."/>
        </authorList>
    </citation>
    <scope>NUCLEOTIDE SEQUENCE</scope>
    <source>
        <strain evidence="11">PS9179</strain>
        <tissue evidence="11">Whole animal</tissue>
    </source>
</reference>
<dbReference type="Pfam" id="PF00928">
    <property type="entry name" value="Adap_comp_sub"/>
    <property type="match status" value="1"/>
</dbReference>
<dbReference type="GO" id="GO:0051645">
    <property type="term" value="P:Golgi localization"/>
    <property type="evidence" value="ECO:0007669"/>
    <property type="project" value="TreeGrafter"/>
</dbReference>
<evidence type="ECO:0000256" key="1">
    <source>
        <dbReference type="ARBA" id="ARBA00004255"/>
    </source>
</evidence>
<keyword evidence="3 9" id="KW-0813">Transport</keyword>
<dbReference type="Gene3D" id="3.90.1720.10">
    <property type="entry name" value="endopeptidase domain like (from Nostoc punctiforme)"/>
    <property type="match status" value="1"/>
</dbReference>
<comment type="caution">
    <text evidence="11">The sequence shown here is derived from an EMBL/GenBank/DDBJ whole genome shotgun (WGS) entry which is preliminary data.</text>
</comment>
<evidence type="ECO:0000259" key="10">
    <source>
        <dbReference type="PROSITE" id="PS51072"/>
    </source>
</evidence>
<evidence type="ECO:0000313" key="11">
    <source>
        <dbReference type="EMBL" id="KAK0399809.1"/>
    </source>
</evidence>
<accession>A0AA39H6T0</accession>
<dbReference type="InterPro" id="IPR028565">
    <property type="entry name" value="MHD"/>
</dbReference>
<dbReference type="GO" id="GO:0030126">
    <property type="term" value="C:COPI vesicle coat"/>
    <property type="evidence" value="ECO:0007669"/>
    <property type="project" value="UniProtKB-UniRule"/>
</dbReference>
<proteinExistence type="inferred from homology"/>
<dbReference type="InterPro" id="IPR036168">
    <property type="entry name" value="AP2_Mu_C_sf"/>
</dbReference>
<evidence type="ECO:0000313" key="12">
    <source>
        <dbReference type="Proteomes" id="UP001175271"/>
    </source>
</evidence>
<comment type="subcellular location">
    <subcellularLocation>
        <location evidence="9">Cytoplasm</location>
    </subcellularLocation>
    <subcellularLocation>
        <location evidence="1 9">Golgi apparatus membrane</location>
        <topology evidence="1 9">Peripheral membrane protein</topology>
        <orientation evidence="1 9">Cytoplasmic side</orientation>
    </subcellularLocation>
    <subcellularLocation>
        <location evidence="9">Cytoplasmic vesicle</location>
        <location evidence="9">COPI-coated vesicle membrane</location>
        <topology evidence="9">Peripheral membrane protein</topology>
        <orientation evidence="9">Cytoplasmic side</orientation>
    </subcellularLocation>
</comment>
<dbReference type="CDD" id="cd09254">
    <property type="entry name" value="AP_delta-COPI_MHD"/>
    <property type="match status" value="1"/>
</dbReference>